<dbReference type="InterPro" id="IPR016039">
    <property type="entry name" value="Thiolase-like"/>
</dbReference>
<dbReference type="Gene3D" id="3.40.47.10">
    <property type="match status" value="1"/>
</dbReference>
<keyword evidence="1" id="KW-0596">Phosphopantetheine</keyword>
<dbReference type="PROSITE" id="PS52004">
    <property type="entry name" value="KS3_2"/>
    <property type="match status" value="1"/>
</dbReference>
<dbReference type="PANTHER" id="PTHR43775:SF37">
    <property type="entry name" value="SI:DKEY-61P9.11"/>
    <property type="match status" value="1"/>
</dbReference>
<dbReference type="AlphaFoldDB" id="C5H9D2"/>
<dbReference type="InterPro" id="IPR032821">
    <property type="entry name" value="PKS_assoc"/>
</dbReference>
<feature type="domain" description="Ketosynthase family 3 (KS3)" evidence="3">
    <location>
        <begin position="1"/>
        <end position="119"/>
    </location>
</feature>
<dbReference type="GO" id="GO:0006633">
    <property type="term" value="P:fatty acid biosynthetic process"/>
    <property type="evidence" value="ECO:0007669"/>
    <property type="project" value="TreeGrafter"/>
</dbReference>
<reference evidence="4" key="1">
    <citation type="journal article" date="2009" name="Soil Biol. Biochem.">
        <title>Detection of expressed fungal Type I polyketide synthase genes in a forest soil.</title>
        <authorList>
            <person name="Kellner H."/>
            <person name="Zak D.R."/>
        </authorList>
    </citation>
    <scope>NUCLEOTIDE SEQUENCE</scope>
</reference>
<proteinExistence type="evidence at transcript level"/>
<feature type="non-terminal residue" evidence="4">
    <location>
        <position position="237"/>
    </location>
</feature>
<dbReference type="InterPro" id="IPR050091">
    <property type="entry name" value="PKS_NRPS_Biosynth_Enz"/>
</dbReference>
<dbReference type="EMBL" id="FJ232773">
    <property type="protein sequence ID" value="ACN23045.1"/>
    <property type="molecule type" value="mRNA"/>
</dbReference>
<dbReference type="Pfam" id="PF02801">
    <property type="entry name" value="Ketoacyl-synt_C"/>
    <property type="match status" value="1"/>
</dbReference>
<name>C5H9D2_9FUNG</name>
<sequence length="237" mass="25915">EGHGTGTTAGDRIEARALKETFCKEREGQNLIIGSVKANIGHTESVAGLAGVIKAVLMLEKGFIPPNPTLVKPSDNLPIGSWKMEVPTKLIPWPENTIRRASVNSFGYGGTNGHIILECADEYLKRRLPSSECNNGLEGPRPRLFVLSHALESGLREAASDLKRFVNNFDGSFKSLDSLAFTLTRRSILDYRSFVTASTQEELIEALDRQATGEDRVSSHTTPPKICFAFTGQGAQW</sequence>
<dbReference type="Pfam" id="PF16197">
    <property type="entry name" value="KAsynt_C_assoc"/>
    <property type="match status" value="1"/>
</dbReference>
<organism evidence="4">
    <name type="scientific">uncultured fungus</name>
    <dbReference type="NCBI Taxonomy" id="175245"/>
    <lineage>
        <taxon>Eukaryota</taxon>
        <taxon>Fungi</taxon>
        <taxon>environmental samples</taxon>
    </lineage>
</organism>
<evidence type="ECO:0000256" key="2">
    <source>
        <dbReference type="ARBA" id="ARBA00022553"/>
    </source>
</evidence>
<dbReference type="InterPro" id="IPR001227">
    <property type="entry name" value="Ac_transferase_dom_sf"/>
</dbReference>
<dbReference type="SMART" id="SM00825">
    <property type="entry name" value="PKS_KS"/>
    <property type="match status" value="1"/>
</dbReference>
<dbReference type="InterPro" id="IPR020841">
    <property type="entry name" value="PKS_Beta-ketoAc_synthase_dom"/>
</dbReference>
<feature type="non-terminal residue" evidence="4">
    <location>
        <position position="1"/>
    </location>
</feature>
<accession>C5H9D2</accession>
<dbReference type="CDD" id="cd00833">
    <property type="entry name" value="PKS"/>
    <property type="match status" value="1"/>
</dbReference>
<dbReference type="InterPro" id="IPR014031">
    <property type="entry name" value="Ketoacyl_synth_C"/>
</dbReference>
<keyword evidence="2" id="KW-0597">Phosphoprotein</keyword>
<dbReference type="Gene3D" id="3.40.366.10">
    <property type="entry name" value="Malonyl-Coenzyme A Acyl Carrier Protein, domain 2"/>
    <property type="match status" value="1"/>
</dbReference>
<dbReference type="GO" id="GO:0044550">
    <property type="term" value="P:secondary metabolite biosynthetic process"/>
    <property type="evidence" value="ECO:0007669"/>
    <property type="project" value="TreeGrafter"/>
</dbReference>
<protein>
    <submittedName>
        <fullName evidence="4">Type I polyketide synthase</fullName>
    </submittedName>
</protein>
<evidence type="ECO:0000256" key="1">
    <source>
        <dbReference type="ARBA" id="ARBA00022450"/>
    </source>
</evidence>
<evidence type="ECO:0000313" key="4">
    <source>
        <dbReference type="EMBL" id="ACN23045.1"/>
    </source>
</evidence>
<dbReference type="PANTHER" id="PTHR43775">
    <property type="entry name" value="FATTY ACID SYNTHASE"/>
    <property type="match status" value="1"/>
</dbReference>
<dbReference type="GO" id="GO:0004312">
    <property type="term" value="F:fatty acid synthase activity"/>
    <property type="evidence" value="ECO:0007669"/>
    <property type="project" value="TreeGrafter"/>
</dbReference>
<dbReference type="SUPFAM" id="SSF53901">
    <property type="entry name" value="Thiolase-like"/>
    <property type="match status" value="1"/>
</dbReference>
<evidence type="ECO:0000259" key="3">
    <source>
        <dbReference type="PROSITE" id="PS52004"/>
    </source>
</evidence>